<dbReference type="GO" id="GO:0005524">
    <property type="term" value="F:ATP binding"/>
    <property type="evidence" value="ECO:0007669"/>
    <property type="project" value="UniProtKB-KW"/>
</dbReference>
<dbReference type="SUPFAM" id="SSF55174">
    <property type="entry name" value="Alpha-L RNA-binding motif"/>
    <property type="match status" value="1"/>
</dbReference>
<evidence type="ECO:0000256" key="1">
    <source>
        <dbReference type="ARBA" id="ARBA00013160"/>
    </source>
</evidence>
<keyword evidence="7" id="KW-0030">Aminoacyl-tRNA synthetase</keyword>
<dbReference type="GO" id="GO:0003723">
    <property type="term" value="F:RNA binding"/>
    <property type="evidence" value="ECO:0007669"/>
    <property type="project" value="UniProtKB-KW"/>
</dbReference>
<dbReference type="EMBL" id="JAGQLH010000006">
    <property type="protein sequence ID" value="MCA9385173.1"/>
    <property type="molecule type" value="Genomic_DNA"/>
</dbReference>
<dbReference type="InterPro" id="IPR020825">
    <property type="entry name" value="Phe-tRNA_synthase-like_B3/B4"/>
</dbReference>
<evidence type="ECO:0000256" key="6">
    <source>
        <dbReference type="ARBA" id="ARBA00022917"/>
    </source>
</evidence>
<dbReference type="PANTHER" id="PTHR11766:SF1">
    <property type="entry name" value="TYROSINE--TRNA LIGASE"/>
    <property type="match status" value="1"/>
</dbReference>
<dbReference type="GO" id="GO:0004826">
    <property type="term" value="F:phenylalanine-tRNA ligase activity"/>
    <property type="evidence" value="ECO:0007669"/>
    <property type="project" value="InterPro"/>
</dbReference>
<evidence type="ECO:0000259" key="11">
    <source>
        <dbReference type="SMART" id="SM00873"/>
    </source>
</evidence>
<reference evidence="12" key="2">
    <citation type="journal article" date="2021" name="Microbiome">
        <title>Successional dynamics and alternative stable states in a saline activated sludge microbial community over 9 years.</title>
        <authorList>
            <person name="Wang Y."/>
            <person name="Ye J."/>
            <person name="Ju F."/>
            <person name="Liu L."/>
            <person name="Boyd J.A."/>
            <person name="Deng Y."/>
            <person name="Parks D.H."/>
            <person name="Jiang X."/>
            <person name="Yin X."/>
            <person name="Woodcroft B.J."/>
            <person name="Tyson G.W."/>
            <person name="Hugenholtz P."/>
            <person name="Polz M.F."/>
            <person name="Zhang T."/>
        </authorList>
    </citation>
    <scope>NUCLEOTIDE SEQUENCE</scope>
    <source>
        <strain evidence="12">HKST-UBA11</strain>
    </source>
</reference>
<organism evidence="12 13">
    <name type="scientific">Candidatus Dojkabacteria bacterium</name>
    <dbReference type="NCBI Taxonomy" id="2099670"/>
    <lineage>
        <taxon>Bacteria</taxon>
        <taxon>Candidatus Dojkabacteria</taxon>
    </lineage>
</organism>
<evidence type="ECO:0000256" key="9">
    <source>
        <dbReference type="NCBIfam" id="TIGR00234"/>
    </source>
</evidence>
<evidence type="ECO:0000256" key="4">
    <source>
        <dbReference type="ARBA" id="ARBA00022840"/>
    </source>
</evidence>
<dbReference type="InterPro" id="IPR036986">
    <property type="entry name" value="S4_RNA-bd_sf"/>
</dbReference>
<comment type="catalytic activity">
    <reaction evidence="8">
        <text>tRNA(Tyr) + L-tyrosine + ATP = L-tyrosyl-tRNA(Tyr) + AMP + diphosphate + H(+)</text>
        <dbReference type="Rhea" id="RHEA:10220"/>
        <dbReference type="Rhea" id="RHEA-COMP:9706"/>
        <dbReference type="Rhea" id="RHEA-COMP:9707"/>
        <dbReference type="ChEBI" id="CHEBI:15378"/>
        <dbReference type="ChEBI" id="CHEBI:30616"/>
        <dbReference type="ChEBI" id="CHEBI:33019"/>
        <dbReference type="ChEBI" id="CHEBI:58315"/>
        <dbReference type="ChEBI" id="CHEBI:78442"/>
        <dbReference type="ChEBI" id="CHEBI:78536"/>
        <dbReference type="ChEBI" id="CHEBI:456215"/>
        <dbReference type="EC" id="6.1.1.1"/>
    </reaction>
</comment>
<evidence type="ECO:0000313" key="13">
    <source>
        <dbReference type="Proteomes" id="UP000754563"/>
    </source>
</evidence>
<dbReference type="Pfam" id="PF03483">
    <property type="entry name" value="B3_4"/>
    <property type="match status" value="1"/>
</dbReference>
<dbReference type="InterPro" id="IPR014729">
    <property type="entry name" value="Rossmann-like_a/b/a_fold"/>
</dbReference>
<dbReference type="GO" id="GO:0006437">
    <property type="term" value="P:tyrosyl-tRNA aminoacylation"/>
    <property type="evidence" value="ECO:0007669"/>
    <property type="project" value="UniProtKB-UniRule"/>
</dbReference>
<dbReference type="PROSITE" id="PS50889">
    <property type="entry name" value="S4"/>
    <property type="match status" value="1"/>
</dbReference>
<evidence type="ECO:0000256" key="8">
    <source>
        <dbReference type="ARBA" id="ARBA00048248"/>
    </source>
</evidence>
<keyword evidence="5 10" id="KW-0694">RNA-binding</keyword>
<dbReference type="Pfam" id="PF00579">
    <property type="entry name" value="tRNA-synt_1b"/>
    <property type="match status" value="1"/>
</dbReference>
<dbReference type="Pfam" id="PF22421">
    <property type="entry name" value="SYY_C-terminal"/>
    <property type="match status" value="1"/>
</dbReference>
<dbReference type="PRINTS" id="PR01040">
    <property type="entry name" value="TRNASYNTHTYR"/>
</dbReference>
<dbReference type="InterPro" id="IPR001412">
    <property type="entry name" value="aa-tRNA-synth_I_CS"/>
</dbReference>
<evidence type="ECO:0000256" key="10">
    <source>
        <dbReference type="PROSITE-ProRule" id="PRU00182"/>
    </source>
</evidence>
<reference evidence="12" key="1">
    <citation type="submission" date="2020-04" db="EMBL/GenBank/DDBJ databases">
        <authorList>
            <person name="Zhang T."/>
        </authorList>
    </citation>
    <scope>NUCLEOTIDE SEQUENCE</scope>
    <source>
        <strain evidence="12">HKST-UBA11</strain>
    </source>
</reference>
<accession>A0A955L7I1</accession>
<dbReference type="NCBIfam" id="TIGR00234">
    <property type="entry name" value="tyrS"/>
    <property type="match status" value="1"/>
</dbReference>
<dbReference type="Proteomes" id="UP000754563">
    <property type="component" value="Unassembled WGS sequence"/>
</dbReference>
<dbReference type="GO" id="GO:0005829">
    <property type="term" value="C:cytosol"/>
    <property type="evidence" value="ECO:0007669"/>
    <property type="project" value="TreeGrafter"/>
</dbReference>
<sequence>MKFSVAPELFKLFPQAKIAGIFIHGITNTQHEDLTANLLKEYINSIFKETERLAHKNLTSWGTTLDKLNIDRKKVLPSHIALLQRAIKKGDLPSISSLVNVYNLFSLKNRVPIGGHDTSNLKHIHLGLTKTNDSFTPMGETSSQSIPEGEWAYRDPEQRLVLTRHVVWRQSDDDKITKETTSVFIPIDDIPNNFSYEELETLASELAGSIIELLGGTAAYGIVNKYNTEIDSSVLPECTYDKKRITILQTKRMDVITDEEKVEEVLTKGIKDIFPGKDALKESMLSGKRLKLYTGIDPTANFIHMGHMIWMKKLREFQKLGHEVIFLIGGFTAMIGDPDKTYTREPLTREGVKENFQNYKADAAKILDFDWEDNPILVQNNYDWLSQLTLDSWIHIMSNVTLQHILSHDMFRNRLEEQTPIRLHEIVYPLLQGYDSVHMEVDLEVGGSDQTFNMLTGRVLERNIIGKEKHVLTMKLLTDNNGKKMGKTTGNAISFKDSPRDVYGKVMSFADEILPLAYELLSEKNMSEIESLTPKLSTNPMEVKKDLAFELTKLMHSEKDAEKAAQDFTTIVQNKEIPDDIPTLEISDFNSDSATLVDIIYTANLTKSRGETKRLAQQGGIKVNDEKILDTNQEIPLTPDTIIQIGKRKWVKLI</sequence>
<gene>
    <name evidence="12" type="primary">tyrS</name>
    <name evidence="12" type="ORF">KC717_00835</name>
</gene>
<protein>
    <recommendedName>
        <fullName evidence="1 9">Tyrosine--tRNA ligase</fullName>
        <ecNumber evidence="1 9">6.1.1.1</ecNumber>
    </recommendedName>
</protein>
<dbReference type="CDD" id="cd00165">
    <property type="entry name" value="S4"/>
    <property type="match status" value="1"/>
</dbReference>
<feature type="domain" description="B3/B4 tRNA-binding" evidence="11">
    <location>
        <begin position="62"/>
        <end position="215"/>
    </location>
</feature>
<dbReference type="Gene3D" id="3.50.40.10">
    <property type="entry name" value="Phenylalanyl-trna Synthetase, Chain B, domain 3"/>
    <property type="match status" value="1"/>
</dbReference>
<dbReference type="Gene3D" id="3.40.50.620">
    <property type="entry name" value="HUPs"/>
    <property type="match status" value="1"/>
</dbReference>
<evidence type="ECO:0000313" key="12">
    <source>
        <dbReference type="EMBL" id="MCA9385173.1"/>
    </source>
</evidence>
<proteinExistence type="predicted"/>
<dbReference type="EC" id="6.1.1.1" evidence="1 9"/>
<name>A0A955L7I1_9BACT</name>
<dbReference type="InterPro" id="IPR002305">
    <property type="entry name" value="aa-tRNA-synth_Ic"/>
</dbReference>
<dbReference type="InterPro" id="IPR024088">
    <property type="entry name" value="Tyr-tRNA-ligase_bac-type"/>
</dbReference>
<dbReference type="Gene3D" id="1.10.240.10">
    <property type="entry name" value="Tyrosyl-Transfer RNA Synthetase"/>
    <property type="match status" value="1"/>
</dbReference>
<keyword evidence="6" id="KW-0648">Protein biosynthesis</keyword>
<evidence type="ECO:0000256" key="2">
    <source>
        <dbReference type="ARBA" id="ARBA00022598"/>
    </source>
</evidence>
<dbReference type="AlphaFoldDB" id="A0A955L7I1"/>
<dbReference type="InterPro" id="IPR054608">
    <property type="entry name" value="SYY-like_C"/>
</dbReference>
<keyword evidence="2 12" id="KW-0436">Ligase</keyword>
<evidence type="ECO:0000256" key="5">
    <source>
        <dbReference type="ARBA" id="ARBA00022884"/>
    </source>
</evidence>
<evidence type="ECO:0000256" key="7">
    <source>
        <dbReference type="ARBA" id="ARBA00023146"/>
    </source>
</evidence>
<evidence type="ECO:0000256" key="3">
    <source>
        <dbReference type="ARBA" id="ARBA00022741"/>
    </source>
</evidence>
<dbReference type="InterPro" id="IPR002307">
    <property type="entry name" value="Tyr-tRNA-ligase"/>
</dbReference>
<dbReference type="InterPro" id="IPR005146">
    <property type="entry name" value="B3/B4_tRNA-bd"/>
</dbReference>
<keyword evidence="3" id="KW-0547">Nucleotide-binding</keyword>
<dbReference type="Gene3D" id="3.10.290.10">
    <property type="entry name" value="RNA-binding S4 domain"/>
    <property type="match status" value="1"/>
</dbReference>
<dbReference type="GO" id="GO:0004831">
    <property type="term" value="F:tyrosine-tRNA ligase activity"/>
    <property type="evidence" value="ECO:0007669"/>
    <property type="project" value="UniProtKB-UniRule"/>
</dbReference>
<dbReference type="PANTHER" id="PTHR11766">
    <property type="entry name" value="TYROSYL-TRNA SYNTHETASE"/>
    <property type="match status" value="1"/>
</dbReference>
<comment type="caution">
    <text evidence="12">The sequence shown here is derived from an EMBL/GenBank/DDBJ whole genome shotgun (WGS) entry which is preliminary data.</text>
</comment>
<keyword evidence="4" id="KW-0067">ATP-binding</keyword>
<dbReference type="SUPFAM" id="SSF52374">
    <property type="entry name" value="Nucleotidylyl transferase"/>
    <property type="match status" value="1"/>
</dbReference>
<dbReference type="SMART" id="SM00873">
    <property type="entry name" value="B3_4"/>
    <property type="match status" value="1"/>
</dbReference>
<dbReference type="SUPFAM" id="SSF56037">
    <property type="entry name" value="PheT/TilS domain"/>
    <property type="match status" value="1"/>
</dbReference>
<dbReference type="PROSITE" id="PS00178">
    <property type="entry name" value="AA_TRNA_LIGASE_I"/>
    <property type="match status" value="1"/>
</dbReference>